<reference evidence="1 2" key="1">
    <citation type="submission" date="2023-02" db="EMBL/GenBank/DDBJ databases">
        <title>LHISI_Scaffold_Assembly.</title>
        <authorList>
            <person name="Stuart O.P."/>
            <person name="Cleave R."/>
            <person name="Magrath M.J.L."/>
            <person name="Mikheyev A.S."/>
        </authorList>
    </citation>
    <scope>NUCLEOTIDE SEQUENCE [LARGE SCALE GENOMIC DNA]</scope>
    <source>
        <strain evidence="1">Daus_M_001</strain>
        <tissue evidence="1">Leg muscle</tissue>
    </source>
</reference>
<protein>
    <submittedName>
        <fullName evidence="1">Uncharacterized protein</fullName>
    </submittedName>
</protein>
<name>A0ABQ9GUG1_9NEOP</name>
<evidence type="ECO:0000313" key="1">
    <source>
        <dbReference type="EMBL" id="KAJ8875671.1"/>
    </source>
</evidence>
<sequence>MQVKRLFLQQLLIEQAKYRTNSSDGPAMARHNSNSNIVAFHASLNNFVYKYISSKRINFSLSDTCQTKSDVLKLNLYSQKVYQKYPGSIIMVHIQRKAHSTDKRKYMRINKPQNLKHKKLQISGSDSDDCAEQAVPEMAVNVAAKNAAEFIVSLRLAEKEQEYLKIAMRRGQNINGLQHRLLVLLEMMVNILVLPPD</sequence>
<proteinExistence type="predicted"/>
<dbReference type="Proteomes" id="UP001159363">
    <property type="component" value="Chromosome 8"/>
</dbReference>
<comment type="caution">
    <text evidence="1">The sequence shown here is derived from an EMBL/GenBank/DDBJ whole genome shotgun (WGS) entry which is preliminary data.</text>
</comment>
<evidence type="ECO:0000313" key="2">
    <source>
        <dbReference type="Proteomes" id="UP001159363"/>
    </source>
</evidence>
<dbReference type="EMBL" id="JARBHB010000009">
    <property type="protein sequence ID" value="KAJ8875671.1"/>
    <property type="molecule type" value="Genomic_DNA"/>
</dbReference>
<keyword evidence="2" id="KW-1185">Reference proteome</keyword>
<accession>A0ABQ9GUG1</accession>
<organism evidence="1 2">
    <name type="scientific">Dryococelus australis</name>
    <dbReference type="NCBI Taxonomy" id="614101"/>
    <lineage>
        <taxon>Eukaryota</taxon>
        <taxon>Metazoa</taxon>
        <taxon>Ecdysozoa</taxon>
        <taxon>Arthropoda</taxon>
        <taxon>Hexapoda</taxon>
        <taxon>Insecta</taxon>
        <taxon>Pterygota</taxon>
        <taxon>Neoptera</taxon>
        <taxon>Polyneoptera</taxon>
        <taxon>Phasmatodea</taxon>
        <taxon>Verophasmatodea</taxon>
        <taxon>Anareolatae</taxon>
        <taxon>Phasmatidae</taxon>
        <taxon>Eurycanthinae</taxon>
        <taxon>Dryococelus</taxon>
    </lineage>
</organism>
<gene>
    <name evidence="1" type="ORF">PR048_023569</name>
</gene>